<sequence>MSLASIALLVALAASILPFASTLTVPTGYKSISTDELSSLAATSNFVIASQQFGTALNVQGDTTGDGDAVILYSNAFDGSLNQQWILNNVAGSPNQYTIESAQAATFLSFPGAESSTTSSNAQTVIDTTYYPTFTIQQISPFQNGYTFGNILTAWAQYAEDGSVGLGAPEELSALEEEGSVLSLEGEGE</sequence>
<evidence type="ECO:0008006" key="4">
    <source>
        <dbReference type="Google" id="ProtNLM"/>
    </source>
</evidence>
<protein>
    <recommendedName>
        <fullName evidence="4">Ricin B lectin domain-containing protein</fullName>
    </recommendedName>
</protein>
<evidence type="ECO:0000313" key="2">
    <source>
        <dbReference type="EMBL" id="KAJ7742143.1"/>
    </source>
</evidence>
<dbReference type="Gene3D" id="2.80.10.50">
    <property type="match status" value="1"/>
</dbReference>
<comment type="caution">
    <text evidence="2">The sequence shown here is derived from an EMBL/GenBank/DDBJ whole genome shotgun (WGS) entry which is preliminary data.</text>
</comment>
<accession>A0AAD7II33</accession>
<dbReference type="InterPro" id="IPR035992">
    <property type="entry name" value="Ricin_B-like_lectins"/>
</dbReference>
<name>A0AAD7II33_9AGAR</name>
<organism evidence="2 3">
    <name type="scientific">Mycena maculata</name>
    <dbReference type="NCBI Taxonomy" id="230809"/>
    <lineage>
        <taxon>Eukaryota</taxon>
        <taxon>Fungi</taxon>
        <taxon>Dikarya</taxon>
        <taxon>Basidiomycota</taxon>
        <taxon>Agaricomycotina</taxon>
        <taxon>Agaricomycetes</taxon>
        <taxon>Agaricomycetidae</taxon>
        <taxon>Agaricales</taxon>
        <taxon>Marasmiineae</taxon>
        <taxon>Mycenaceae</taxon>
        <taxon>Mycena</taxon>
    </lineage>
</organism>
<feature type="signal peptide" evidence="1">
    <location>
        <begin position="1"/>
        <end position="22"/>
    </location>
</feature>
<dbReference type="EMBL" id="JARJLG010000119">
    <property type="protein sequence ID" value="KAJ7742143.1"/>
    <property type="molecule type" value="Genomic_DNA"/>
</dbReference>
<dbReference type="SUPFAM" id="SSF50370">
    <property type="entry name" value="Ricin B-like lectins"/>
    <property type="match status" value="1"/>
</dbReference>
<gene>
    <name evidence="2" type="ORF">DFH07DRAFT_943376</name>
</gene>
<dbReference type="Proteomes" id="UP001215280">
    <property type="component" value="Unassembled WGS sequence"/>
</dbReference>
<keyword evidence="3" id="KW-1185">Reference proteome</keyword>
<reference evidence="2" key="1">
    <citation type="submission" date="2023-03" db="EMBL/GenBank/DDBJ databases">
        <title>Massive genome expansion in bonnet fungi (Mycena s.s.) driven by repeated elements and novel gene families across ecological guilds.</title>
        <authorList>
            <consortium name="Lawrence Berkeley National Laboratory"/>
            <person name="Harder C.B."/>
            <person name="Miyauchi S."/>
            <person name="Viragh M."/>
            <person name="Kuo A."/>
            <person name="Thoen E."/>
            <person name="Andreopoulos B."/>
            <person name="Lu D."/>
            <person name="Skrede I."/>
            <person name="Drula E."/>
            <person name="Henrissat B."/>
            <person name="Morin E."/>
            <person name="Kohler A."/>
            <person name="Barry K."/>
            <person name="LaButti K."/>
            <person name="Morin E."/>
            <person name="Salamov A."/>
            <person name="Lipzen A."/>
            <person name="Mereny Z."/>
            <person name="Hegedus B."/>
            <person name="Baldrian P."/>
            <person name="Stursova M."/>
            <person name="Weitz H."/>
            <person name="Taylor A."/>
            <person name="Grigoriev I.V."/>
            <person name="Nagy L.G."/>
            <person name="Martin F."/>
            <person name="Kauserud H."/>
        </authorList>
    </citation>
    <scope>NUCLEOTIDE SEQUENCE</scope>
    <source>
        <strain evidence="2">CBHHK188m</strain>
    </source>
</reference>
<dbReference type="AlphaFoldDB" id="A0AAD7II33"/>
<evidence type="ECO:0000256" key="1">
    <source>
        <dbReference type="SAM" id="SignalP"/>
    </source>
</evidence>
<keyword evidence="1" id="KW-0732">Signal</keyword>
<proteinExistence type="predicted"/>
<evidence type="ECO:0000313" key="3">
    <source>
        <dbReference type="Proteomes" id="UP001215280"/>
    </source>
</evidence>
<feature type="chain" id="PRO_5042083204" description="Ricin B lectin domain-containing protein" evidence="1">
    <location>
        <begin position="23"/>
        <end position="189"/>
    </location>
</feature>